<dbReference type="InterPro" id="IPR012577">
    <property type="entry name" value="NIPSNAP"/>
</dbReference>
<evidence type="ECO:0000313" key="3">
    <source>
        <dbReference type="EMBL" id="MBB5223757.1"/>
    </source>
</evidence>
<evidence type="ECO:0000259" key="2">
    <source>
        <dbReference type="Pfam" id="PF07978"/>
    </source>
</evidence>
<comment type="similarity">
    <text evidence="1">Belongs to the NipSnap family.</text>
</comment>
<dbReference type="AlphaFoldDB" id="A0A840SP13"/>
<name>A0A840SP13_9RHOB</name>
<feature type="domain" description="NIPSNAP" evidence="2">
    <location>
        <begin position="108"/>
        <end position="203"/>
    </location>
</feature>
<proteinExistence type="inferred from homology"/>
<protein>
    <recommendedName>
        <fullName evidence="2">NIPSNAP domain-containing protein</fullName>
    </recommendedName>
</protein>
<dbReference type="PANTHER" id="PTHR21017">
    <property type="entry name" value="NIPSNAP-RELATED"/>
    <property type="match status" value="1"/>
</dbReference>
<sequence length="205" mass="22513">MTYYEIATLKTVIFGAGKAAPAIEAWVNAPEAKGKLLGAFGSDIGSLNEVYVLRGFDSLEDLAAERERALRSDNPFGCMEHLVGLTFDSYKPLDFLPPVETGKFGPFYELRTYKMKLNGLMPTMGKWEGAVPKRSEYSPLTVAMYSLDGAPRLTQLWPYPSLEARAKARGQSVADGNWPAKGGPDWLTPDMTSAILMPLPFSPLQ</sequence>
<dbReference type="PANTHER" id="PTHR21017:SF17">
    <property type="entry name" value="PROTEIN NIPSNAP"/>
    <property type="match status" value="1"/>
</dbReference>
<feature type="domain" description="NIPSNAP" evidence="2">
    <location>
        <begin position="4"/>
        <end position="72"/>
    </location>
</feature>
<gene>
    <name evidence="3" type="ORF">HNP73_003711</name>
</gene>
<comment type="caution">
    <text evidence="3">The sequence shown here is derived from an EMBL/GenBank/DDBJ whole genome shotgun (WGS) entry which is preliminary data.</text>
</comment>
<accession>A0A840SP13</accession>
<dbReference type="InterPro" id="IPR051557">
    <property type="entry name" value="NipSnap_domain"/>
</dbReference>
<dbReference type="RefSeq" id="WP_184153271.1">
    <property type="nucleotide sequence ID" value="NZ_JACHFM010000004.1"/>
</dbReference>
<dbReference type="InterPro" id="IPR011008">
    <property type="entry name" value="Dimeric_a/b-barrel"/>
</dbReference>
<keyword evidence="4" id="KW-1185">Reference proteome</keyword>
<dbReference type="Gene3D" id="3.30.70.100">
    <property type="match status" value="2"/>
</dbReference>
<reference evidence="3 4" key="1">
    <citation type="submission" date="2020-08" db="EMBL/GenBank/DDBJ databases">
        <title>Genomic Encyclopedia of Type Strains, Phase IV (KMG-IV): sequencing the most valuable type-strain genomes for metagenomic binning, comparative biology and taxonomic classification.</title>
        <authorList>
            <person name="Goeker M."/>
        </authorList>
    </citation>
    <scope>NUCLEOTIDE SEQUENCE [LARGE SCALE GENOMIC DNA]</scope>
    <source>
        <strain evidence="3 4">DSM 101730</strain>
    </source>
</reference>
<dbReference type="Proteomes" id="UP000549457">
    <property type="component" value="Unassembled WGS sequence"/>
</dbReference>
<organism evidence="3 4">
    <name type="scientific">Amaricoccus macauensis</name>
    <dbReference type="NCBI Taxonomy" id="57001"/>
    <lineage>
        <taxon>Bacteria</taxon>
        <taxon>Pseudomonadati</taxon>
        <taxon>Pseudomonadota</taxon>
        <taxon>Alphaproteobacteria</taxon>
        <taxon>Rhodobacterales</taxon>
        <taxon>Paracoccaceae</taxon>
        <taxon>Amaricoccus</taxon>
    </lineage>
</organism>
<dbReference type="EMBL" id="JACHFM010000004">
    <property type="protein sequence ID" value="MBB5223757.1"/>
    <property type="molecule type" value="Genomic_DNA"/>
</dbReference>
<dbReference type="SUPFAM" id="SSF54909">
    <property type="entry name" value="Dimeric alpha+beta barrel"/>
    <property type="match status" value="2"/>
</dbReference>
<evidence type="ECO:0000313" key="4">
    <source>
        <dbReference type="Proteomes" id="UP000549457"/>
    </source>
</evidence>
<dbReference type="Pfam" id="PF07978">
    <property type="entry name" value="NIPSNAP"/>
    <property type="match status" value="2"/>
</dbReference>
<evidence type="ECO:0000256" key="1">
    <source>
        <dbReference type="ARBA" id="ARBA00005291"/>
    </source>
</evidence>